<gene>
    <name evidence="3" type="ORF">MICPUN_62809</name>
</gene>
<feature type="domain" description="JmjC" evidence="2">
    <location>
        <begin position="157"/>
        <end position="346"/>
    </location>
</feature>
<dbReference type="PANTHER" id="PTHR12461">
    <property type="entry name" value="HYPOXIA-INDUCIBLE FACTOR 1 ALPHA INHIBITOR-RELATED"/>
    <property type="match status" value="1"/>
</dbReference>
<dbReference type="RefSeq" id="XP_002505365.1">
    <property type="nucleotide sequence ID" value="XM_002505319.1"/>
</dbReference>
<accession>C1EF06</accession>
<dbReference type="InterPro" id="IPR041667">
    <property type="entry name" value="Cupin_8"/>
</dbReference>
<dbReference type="SMART" id="SM00558">
    <property type="entry name" value="JmjC"/>
    <property type="match status" value="1"/>
</dbReference>
<comment type="similarity">
    <text evidence="1">Belongs to the JARID1 histone demethylase family.</text>
</comment>
<dbReference type="eggNOG" id="KOG2508">
    <property type="taxonomic scope" value="Eukaryota"/>
</dbReference>
<dbReference type="InterPro" id="IPR014710">
    <property type="entry name" value="RmlC-like_jellyroll"/>
</dbReference>
<dbReference type="OMA" id="YWHDMEF"/>
<protein>
    <recommendedName>
        <fullName evidence="2">JmjC domain-containing protein</fullName>
    </recommendedName>
</protein>
<dbReference type="AlphaFoldDB" id="C1EF06"/>
<dbReference type="STRING" id="296587.C1EF06"/>
<dbReference type="InterPro" id="IPR003347">
    <property type="entry name" value="JmjC_dom"/>
</dbReference>
<evidence type="ECO:0000313" key="3">
    <source>
        <dbReference type="EMBL" id="ACO66623.1"/>
    </source>
</evidence>
<dbReference type="PANTHER" id="PTHR12461:SF99">
    <property type="entry name" value="BIFUNCTIONAL PEPTIDASE AND (3S)-LYSYL HYDROXYLASE JMJD7"/>
    <property type="match status" value="1"/>
</dbReference>
<keyword evidence="4" id="KW-1185">Reference proteome</keyword>
<dbReference type="EMBL" id="CP001330">
    <property type="protein sequence ID" value="ACO66623.1"/>
    <property type="molecule type" value="Genomic_DNA"/>
</dbReference>
<dbReference type="GeneID" id="8247495"/>
<dbReference type="FunCoup" id="C1EF06">
    <property type="interactions" value="1489"/>
</dbReference>
<sequence length="363" mass="40374">MSDGEAENGEAANARDLFAWLSREVHELVSHVPRVHSPSPIGFLRDHVSSNRPAVITGAFDDWPAMERWNLDYLADAMGDAKVSVNVTPDGRGDALLSTDGWTVSGLGDDEMKPGEVFVQPEEREMTLREFATMLATPTEDPDANAHASRRPAVPYVSRQCGSLLEEFPSLVDDCADEIPFASQALGKRPDAVNLWIGDERSHTTFHRDHYENVYCVVRGVKVFHLLPPCDGRVLGYVDAPAARFEQKLVAGENRFALALERPRRTVAWASATPASLHARARQTNPRDAVVPIVVEVKAGEALYLPAMWYHHVEQRRDESGQPAVAVNYWYDMSFDDRYAYARFAQEAHARFGGENPSECDGL</sequence>
<dbReference type="Proteomes" id="UP000002009">
    <property type="component" value="Chromosome 11"/>
</dbReference>
<dbReference type="SUPFAM" id="SSF51197">
    <property type="entry name" value="Clavaminate synthase-like"/>
    <property type="match status" value="1"/>
</dbReference>
<dbReference type="Gene3D" id="2.60.120.10">
    <property type="entry name" value="Jelly Rolls"/>
    <property type="match status" value="1"/>
</dbReference>
<organism evidence="3 4">
    <name type="scientific">Micromonas commoda (strain RCC299 / NOUM17 / CCMP2709)</name>
    <name type="common">Picoplanktonic green alga</name>
    <dbReference type="NCBI Taxonomy" id="296587"/>
    <lineage>
        <taxon>Eukaryota</taxon>
        <taxon>Viridiplantae</taxon>
        <taxon>Chlorophyta</taxon>
        <taxon>Mamiellophyceae</taxon>
        <taxon>Mamiellales</taxon>
        <taxon>Mamiellaceae</taxon>
        <taxon>Micromonas</taxon>
    </lineage>
</organism>
<evidence type="ECO:0000259" key="2">
    <source>
        <dbReference type="PROSITE" id="PS51184"/>
    </source>
</evidence>
<dbReference type="KEGG" id="mis:MICPUN_62809"/>
<evidence type="ECO:0000313" key="4">
    <source>
        <dbReference type="Proteomes" id="UP000002009"/>
    </source>
</evidence>
<reference evidence="3 4" key="1">
    <citation type="journal article" date="2009" name="Science">
        <title>Green evolution and dynamic adaptations revealed by genomes of the marine picoeukaryotes Micromonas.</title>
        <authorList>
            <person name="Worden A.Z."/>
            <person name="Lee J.H."/>
            <person name="Mock T."/>
            <person name="Rouze P."/>
            <person name="Simmons M.P."/>
            <person name="Aerts A.L."/>
            <person name="Allen A.E."/>
            <person name="Cuvelier M.L."/>
            <person name="Derelle E."/>
            <person name="Everett M.V."/>
            <person name="Foulon E."/>
            <person name="Grimwood J."/>
            <person name="Gundlach H."/>
            <person name="Henrissat B."/>
            <person name="Napoli C."/>
            <person name="McDonald S.M."/>
            <person name="Parker M.S."/>
            <person name="Rombauts S."/>
            <person name="Salamov A."/>
            <person name="Von Dassow P."/>
            <person name="Badger J.H."/>
            <person name="Coutinho P.M."/>
            <person name="Demir E."/>
            <person name="Dubchak I."/>
            <person name="Gentemann C."/>
            <person name="Eikrem W."/>
            <person name="Gready J.E."/>
            <person name="John U."/>
            <person name="Lanier W."/>
            <person name="Lindquist E.A."/>
            <person name="Lucas S."/>
            <person name="Mayer K.F."/>
            <person name="Moreau H."/>
            <person name="Not F."/>
            <person name="Otillar R."/>
            <person name="Panaud O."/>
            <person name="Pangilinan J."/>
            <person name="Paulsen I."/>
            <person name="Piegu B."/>
            <person name="Poliakov A."/>
            <person name="Robbens S."/>
            <person name="Schmutz J."/>
            <person name="Toulza E."/>
            <person name="Wyss T."/>
            <person name="Zelensky A."/>
            <person name="Zhou K."/>
            <person name="Armbrust E.V."/>
            <person name="Bhattacharya D."/>
            <person name="Goodenough U.W."/>
            <person name="Van de Peer Y."/>
            <person name="Grigoriev I.V."/>
        </authorList>
    </citation>
    <scope>NUCLEOTIDE SEQUENCE [LARGE SCALE GENOMIC DNA]</scope>
    <source>
        <strain evidence="4">RCC299 / NOUM17</strain>
    </source>
</reference>
<evidence type="ECO:0000256" key="1">
    <source>
        <dbReference type="ARBA" id="ARBA00006801"/>
    </source>
</evidence>
<dbReference type="Pfam" id="PF13621">
    <property type="entry name" value="Cupin_8"/>
    <property type="match status" value="1"/>
</dbReference>
<dbReference type="OrthoDB" id="415358at2759"/>
<dbReference type="InParanoid" id="C1EF06"/>
<proteinExistence type="inferred from homology"/>
<dbReference type="PROSITE" id="PS51184">
    <property type="entry name" value="JMJC"/>
    <property type="match status" value="1"/>
</dbReference>
<name>C1EF06_MICCC</name>